<accession>S8CHK2</accession>
<reference evidence="1 2" key="1">
    <citation type="journal article" date="2013" name="BMC Genomics">
        <title>The miniature genome of a carnivorous plant Genlisea aurea contains a low number of genes and short non-coding sequences.</title>
        <authorList>
            <person name="Leushkin E.V."/>
            <person name="Sutormin R.A."/>
            <person name="Nabieva E.R."/>
            <person name="Penin A.A."/>
            <person name="Kondrashov A.S."/>
            <person name="Logacheva M.D."/>
        </authorList>
    </citation>
    <scope>NUCLEOTIDE SEQUENCE [LARGE SCALE GENOMIC DNA]</scope>
</reference>
<dbReference type="PANTHER" id="PTHR42695:SF13">
    <property type="entry name" value="GLUTAMINE AMIDOTRANSFERASE CLASS-I FAMILY PROTEIN, EXPRESSED"/>
    <property type="match status" value="1"/>
</dbReference>
<evidence type="ECO:0000313" key="2">
    <source>
        <dbReference type="Proteomes" id="UP000015453"/>
    </source>
</evidence>
<organism evidence="1 2">
    <name type="scientific">Genlisea aurea</name>
    <dbReference type="NCBI Taxonomy" id="192259"/>
    <lineage>
        <taxon>Eukaryota</taxon>
        <taxon>Viridiplantae</taxon>
        <taxon>Streptophyta</taxon>
        <taxon>Embryophyta</taxon>
        <taxon>Tracheophyta</taxon>
        <taxon>Spermatophyta</taxon>
        <taxon>Magnoliopsida</taxon>
        <taxon>eudicotyledons</taxon>
        <taxon>Gunneridae</taxon>
        <taxon>Pentapetalae</taxon>
        <taxon>asterids</taxon>
        <taxon>lamiids</taxon>
        <taxon>Lamiales</taxon>
        <taxon>Lentibulariaceae</taxon>
        <taxon>Genlisea</taxon>
    </lineage>
</organism>
<comment type="caution">
    <text evidence="1">The sequence shown here is derived from an EMBL/GenBank/DDBJ whole genome shotgun (WGS) entry which is preliminary data.</text>
</comment>
<evidence type="ECO:0000313" key="1">
    <source>
        <dbReference type="EMBL" id="EPS66429.1"/>
    </source>
</evidence>
<dbReference type="Proteomes" id="UP000015453">
    <property type="component" value="Unassembled WGS sequence"/>
</dbReference>
<dbReference type="SUPFAM" id="SSF52317">
    <property type="entry name" value="Class I glutamine amidotransferase-like"/>
    <property type="match status" value="1"/>
</dbReference>
<evidence type="ECO:0008006" key="3">
    <source>
        <dbReference type="Google" id="ProtNLM"/>
    </source>
</evidence>
<keyword evidence="2" id="KW-1185">Reference proteome</keyword>
<dbReference type="GO" id="GO:0005829">
    <property type="term" value="C:cytosol"/>
    <property type="evidence" value="ECO:0007669"/>
    <property type="project" value="TreeGrafter"/>
</dbReference>
<dbReference type="OrthoDB" id="92161at2759"/>
<dbReference type="EMBL" id="AUSU01003688">
    <property type="protein sequence ID" value="EPS66429.1"/>
    <property type="molecule type" value="Genomic_DNA"/>
</dbReference>
<name>S8CHK2_9LAMI</name>
<feature type="non-terminal residue" evidence="1">
    <location>
        <position position="1"/>
    </location>
</feature>
<dbReference type="Gene3D" id="3.40.50.880">
    <property type="match status" value="1"/>
</dbReference>
<dbReference type="InterPro" id="IPR044992">
    <property type="entry name" value="ChyE-like"/>
</dbReference>
<gene>
    <name evidence="1" type="ORF">M569_08348</name>
</gene>
<dbReference type="PANTHER" id="PTHR42695">
    <property type="entry name" value="GLUTAMINE AMIDOTRANSFERASE YLR126C-RELATED"/>
    <property type="match status" value="1"/>
</dbReference>
<sequence length="89" mass="10108">IWELPPQAKVLARSKRTGVEMFSYANHILGIQGHPEYTKGILLHLVDRLSAKDIIKVPVAEEIKKKMDAVEPDKEAWGKLCRSFLKGRL</sequence>
<dbReference type="AlphaFoldDB" id="S8CHK2"/>
<dbReference type="InterPro" id="IPR029062">
    <property type="entry name" value="Class_I_gatase-like"/>
</dbReference>
<protein>
    <recommendedName>
        <fullName evidence="3">Glutamine amidotransferase domain-containing protein</fullName>
    </recommendedName>
</protein>
<proteinExistence type="predicted"/>